<evidence type="ECO:0000256" key="2">
    <source>
        <dbReference type="ARBA" id="ARBA00010992"/>
    </source>
</evidence>
<evidence type="ECO:0000256" key="3">
    <source>
        <dbReference type="ARBA" id="ARBA00022448"/>
    </source>
</evidence>
<feature type="transmembrane region" description="Helical" evidence="8">
    <location>
        <begin position="80"/>
        <end position="98"/>
    </location>
</feature>
<gene>
    <name evidence="10" type="ORF">KFL_001750180</name>
</gene>
<dbReference type="Pfam" id="PF00083">
    <property type="entry name" value="Sugar_tr"/>
    <property type="match status" value="2"/>
</dbReference>
<keyword evidence="5 8" id="KW-1133">Transmembrane helix</keyword>
<protein>
    <submittedName>
        <fullName evidence="10">Sugar transporter</fullName>
    </submittedName>
</protein>
<keyword evidence="10" id="KW-0762">Sugar transport</keyword>
<dbReference type="SUPFAM" id="SSF103473">
    <property type="entry name" value="MFS general substrate transporter"/>
    <property type="match status" value="1"/>
</dbReference>
<organism evidence="10 11">
    <name type="scientific">Klebsormidium nitens</name>
    <name type="common">Green alga</name>
    <name type="synonym">Ulothrix nitens</name>
    <dbReference type="NCBI Taxonomy" id="105231"/>
    <lineage>
        <taxon>Eukaryota</taxon>
        <taxon>Viridiplantae</taxon>
        <taxon>Streptophyta</taxon>
        <taxon>Klebsormidiophyceae</taxon>
        <taxon>Klebsormidiales</taxon>
        <taxon>Klebsormidiaceae</taxon>
        <taxon>Klebsormidium</taxon>
    </lineage>
</organism>
<dbReference type="PROSITE" id="PS00217">
    <property type="entry name" value="SUGAR_TRANSPORT_2"/>
    <property type="match status" value="1"/>
</dbReference>
<feature type="transmembrane region" description="Helical" evidence="8">
    <location>
        <begin position="7"/>
        <end position="36"/>
    </location>
</feature>
<comment type="similarity">
    <text evidence="2">Belongs to the major facilitator superfamily. Sugar transporter (TC 2.A.1.1) family.</text>
</comment>
<dbReference type="EMBL" id="DF237124">
    <property type="protein sequence ID" value="GAQ84081.1"/>
    <property type="molecule type" value="Genomic_DNA"/>
</dbReference>
<evidence type="ECO:0000313" key="10">
    <source>
        <dbReference type="EMBL" id="GAQ84081.1"/>
    </source>
</evidence>
<dbReference type="Proteomes" id="UP000054558">
    <property type="component" value="Unassembled WGS sequence"/>
</dbReference>
<evidence type="ECO:0000259" key="9">
    <source>
        <dbReference type="PROSITE" id="PS50850"/>
    </source>
</evidence>
<dbReference type="PROSITE" id="PS50850">
    <property type="entry name" value="MFS"/>
    <property type="match status" value="1"/>
</dbReference>
<evidence type="ECO:0000256" key="4">
    <source>
        <dbReference type="ARBA" id="ARBA00022692"/>
    </source>
</evidence>
<dbReference type="OrthoDB" id="8120565at2759"/>
<dbReference type="OMA" id="LTHINAG"/>
<feature type="compositionally biased region" description="Polar residues" evidence="7">
    <location>
        <begin position="275"/>
        <end position="307"/>
    </location>
</feature>
<feature type="transmembrane region" description="Helical" evidence="8">
    <location>
        <begin position="467"/>
        <end position="488"/>
    </location>
</feature>
<feature type="transmembrane region" description="Helical" evidence="8">
    <location>
        <begin position="536"/>
        <end position="555"/>
    </location>
</feature>
<evidence type="ECO:0000256" key="6">
    <source>
        <dbReference type="ARBA" id="ARBA00023136"/>
    </source>
</evidence>
<dbReference type="AlphaFoldDB" id="A0A1Y1I4I7"/>
<feature type="region of interest" description="Disordered" evidence="7">
    <location>
        <begin position="275"/>
        <end position="373"/>
    </location>
</feature>
<evidence type="ECO:0000256" key="5">
    <source>
        <dbReference type="ARBA" id="ARBA00022989"/>
    </source>
</evidence>
<dbReference type="InterPro" id="IPR005829">
    <property type="entry name" value="Sugar_transporter_CS"/>
</dbReference>
<keyword evidence="11" id="KW-1185">Reference proteome</keyword>
<dbReference type="InterPro" id="IPR050814">
    <property type="entry name" value="Myo-inositol_Transporter"/>
</dbReference>
<name>A0A1Y1I4I7_KLENI</name>
<dbReference type="InterPro" id="IPR005828">
    <property type="entry name" value="MFS_sugar_transport-like"/>
</dbReference>
<dbReference type="PANTHER" id="PTHR48020">
    <property type="entry name" value="PROTON MYO-INOSITOL COTRANSPORTER"/>
    <property type="match status" value="1"/>
</dbReference>
<sequence length="634" mass="66076">MGRAQGWVWYVVLCAAGAQVLAGYDMGVIGGALLYIVADFQLEKFPEVIGMVMSSSLIGALIGTLAAGPTADFLGRRTTLVIAGYIFFGCGALLGWSPSITVLVAGRALLGLAIGLQSTVLPLYIAECAPALIRGSLNTMPQLAVTIGIILSYFADFFVGISSAPLWRLMLGLSCVPAAIFLVLINFPPESPRWLVKAGRKDEAARALRMLRGDDADISDELALIVLDCQHGKVSGGLEEGLLPGPELDMPLAQPGLAVTTLGGSGVSVSNGEALSSAQVRTGSAHTGSAQSGGPDQTQGVQSANQGIGNGLAARGGDEPIPREGGTNAPGGYSSQNPGALEGVDEEGKGEKDEIDSGAAAVGSKEVGEEGMVTPSGGDTLWASWRALGLGMGLKLLQELSGISVVLYYTPVVLRESGIASLFAGGPFHIGLKPAAILATACSFSMKLPAILLAFRFMDTAGRRVMLLSSIPVNIASLLTLALTSAYLEKGPLRAALSLASTSLFACAFATGLGPVPTVVISEIFPMKTRGVGQSLCFSMHWVSNIIMTEAFPILRVSIGLPWTFTMFAGLCAIAWFFVFFLMPETKGYTLEEIGRKMAGQPIGRGVETSGSGDGLQTAHQDCHPRDFERLTRS</sequence>
<dbReference type="PRINTS" id="PR00171">
    <property type="entry name" value="SUGRTRNSPORT"/>
</dbReference>
<feature type="transmembrane region" description="Helical" evidence="8">
    <location>
        <begin position="167"/>
        <end position="187"/>
    </location>
</feature>
<proteinExistence type="inferred from homology"/>
<feature type="transmembrane region" description="Helical" evidence="8">
    <location>
        <begin position="104"/>
        <end position="125"/>
    </location>
</feature>
<keyword evidence="3" id="KW-0813">Transport</keyword>
<dbReference type="InterPro" id="IPR020846">
    <property type="entry name" value="MFS_dom"/>
</dbReference>
<comment type="subcellular location">
    <subcellularLocation>
        <location evidence="1">Membrane</location>
        <topology evidence="1">Multi-pass membrane protein</topology>
    </subcellularLocation>
</comment>
<accession>A0A1Y1I4I7</accession>
<dbReference type="CDD" id="cd17315">
    <property type="entry name" value="MFS_GLUT_like"/>
    <property type="match status" value="1"/>
</dbReference>
<dbReference type="STRING" id="105231.A0A1Y1I4I7"/>
<dbReference type="InterPro" id="IPR003663">
    <property type="entry name" value="Sugar/inositol_transpt"/>
</dbReference>
<feature type="transmembrane region" description="Helical" evidence="8">
    <location>
        <begin position="137"/>
        <end position="155"/>
    </location>
</feature>
<feature type="transmembrane region" description="Helical" evidence="8">
    <location>
        <begin position="500"/>
        <end position="524"/>
    </location>
</feature>
<keyword evidence="6 8" id="KW-0472">Membrane</keyword>
<evidence type="ECO:0000256" key="7">
    <source>
        <dbReference type="SAM" id="MobiDB-lite"/>
    </source>
</evidence>
<dbReference type="PANTHER" id="PTHR48020:SF35">
    <property type="entry name" value="SUGAR TRANSPORTER"/>
    <property type="match status" value="1"/>
</dbReference>
<evidence type="ECO:0000313" key="11">
    <source>
        <dbReference type="Proteomes" id="UP000054558"/>
    </source>
</evidence>
<dbReference type="Gene3D" id="1.20.1250.20">
    <property type="entry name" value="MFS general substrate transporter like domains"/>
    <property type="match status" value="2"/>
</dbReference>
<dbReference type="GO" id="GO:0055085">
    <property type="term" value="P:transmembrane transport"/>
    <property type="evidence" value="ECO:0000318"/>
    <property type="project" value="GO_Central"/>
</dbReference>
<dbReference type="PROSITE" id="PS00216">
    <property type="entry name" value="SUGAR_TRANSPORT_1"/>
    <property type="match status" value="1"/>
</dbReference>
<dbReference type="InterPro" id="IPR036259">
    <property type="entry name" value="MFS_trans_sf"/>
</dbReference>
<feature type="domain" description="Major facilitator superfamily (MFS) profile" evidence="9">
    <location>
        <begin position="11"/>
        <end position="587"/>
    </location>
</feature>
<feature type="transmembrane region" description="Helical" evidence="8">
    <location>
        <begin position="48"/>
        <end position="68"/>
    </location>
</feature>
<evidence type="ECO:0000256" key="1">
    <source>
        <dbReference type="ARBA" id="ARBA00004141"/>
    </source>
</evidence>
<reference evidence="10 11" key="1">
    <citation type="journal article" date="2014" name="Nat. Commun.">
        <title>Klebsormidium flaccidum genome reveals primary factors for plant terrestrial adaptation.</title>
        <authorList>
            <person name="Hori K."/>
            <person name="Maruyama F."/>
            <person name="Fujisawa T."/>
            <person name="Togashi T."/>
            <person name="Yamamoto N."/>
            <person name="Seo M."/>
            <person name="Sato S."/>
            <person name="Yamada T."/>
            <person name="Mori H."/>
            <person name="Tajima N."/>
            <person name="Moriyama T."/>
            <person name="Ikeuchi M."/>
            <person name="Watanabe M."/>
            <person name="Wada H."/>
            <person name="Kobayashi K."/>
            <person name="Saito M."/>
            <person name="Masuda T."/>
            <person name="Sasaki-Sekimoto Y."/>
            <person name="Mashiguchi K."/>
            <person name="Awai K."/>
            <person name="Shimojima M."/>
            <person name="Masuda S."/>
            <person name="Iwai M."/>
            <person name="Nobusawa T."/>
            <person name="Narise T."/>
            <person name="Kondo S."/>
            <person name="Saito H."/>
            <person name="Sato R."/>
            <person name="Murakawa M."/>
            <person name="Ihara Y."/>
            <person name="Oshima-Yamada Y."/>
            <person name="Ohtaka K."/>
            <person name="Satoh M."/>
            <person name="Sonobe K."/>
            <person name="Ishii M."/>
            <person name="Ohtani R."/>
            <person name="Kanamori-Sato M."/>
            <person name="Honoki R."/>
            <person name="Miyazaki D."/>
            <person name="Mochizuki H."/>
            <person name="Umetsu J."/>
            <person name="Higashi K."/>
            <person name="Shibata D."/>
            <person name="Kamiya Y."/>
            <person name="Sato N."/>
            <person name="Nakamura Y."/>
            <person name="Tabata S."/>
            <person name="Ida S."/>
            <person name="Kurokawa K."/>
            <person name="Ohta H."/>
        </authorList>
    </citation>
    <scope>NUCLEOTIDE SEQUENCE [LARGE SCALE GENOMIC DNA]</scope>
    <source>
        <strain evidence="10 11">NIES-2285</strain>
    </source>
</reference>
<keyword evidence="4 8" id="KW-0812">Transmembrane</keyword>
<evidence type="ECO:0000256" key="8">
    <source>
        <dbReference type="SAM" id="Phobius"/>
    </source>
</evidence>
<dbReference type="GO" id="GO:0022857">
    <property type="term" value="F:transmembrane transporter activity"/>
    <property type="evidence" value="ECO:0000318"/>
    <property type="project" value="GO_Central"/>
</dbReference>
<feature type="transmembrane region" description="Helical" evidence="8">
    <location>
        <begin position="561"/>
        <end position="583"/>
    </location>
</feature>
<dbReference type="GO" id="GO:0016020">
    <property type="term" value="C:membrane"/>
    <property type="evidence" value="ECO:0000318"/>
    <property type="project" value="GO_Central"/>
</dbReference>